<protein>
    <submittedName>
        <fullName evidence="1">Uncharacterized protein</fullName>
    </submittedName>
</protein>
<dbReference type="EMBL" id="PYNS01000009">
    <property type="protein sequence ID" value="PSV10911.1"/>
    <property type="molecule type" value="Genomic_DNA"/>
</dbReference>
<comment type="caution">
    <text evidence="1">The sequence shown here is derived from an EMBL/GenBank/DDBJ whole genome shotgun (WGS) entry which is preliminary data.</text>
</comment>
<name>A0A2T3KV87_PHOLD</name>
<gene>
    <name evidence="1" type="ORF">C0W93_10485</name>
</gene>
<accession>A0A2T3KV87</accession>
<dbReference type="Proteomes" id="UP000240530">
    <property type="component" value="Unassembled WGS sequence"/>
</dbReference>
<proteinExistence type="predicted"/>
<evidence type="ECO:0000313" key="1">
    <source>
        <dbReference type="EMBL" id="PSV10911.1"/>
    </source>
</evidence>
<dbReference type="RefSeq" id="WP_107185015.1">
    <property type="nucleotide sequence ID" value="NZ_CP131575.1"/>
</dbReference>
<sequence length="239" mass="27899">MLSYNYKIFLYLMIFLFSIKSFAIDEVLDLKLSALSEDDISLIHPILIDSNTQKVVSIIPFNNEVISLHKSELEYDERRVLKNTLKTYIKRTKALLNNIKKKKLFIENIALRNEVKSTLVMNKVFMETAYEDFKYNQINTEVRYYITKYNNNPIVITRSIDTLDTLDIDLVMSNPDNIIDTRLNQTGAIKRASVENVRSIARDIRSNYPSIKHLSAYVKSPILEANYRRMGFETSLYCN</sequence>
<evidence type="ECO:0000313" key="2">
    <source>
        <dbReference type="Proteomes" id="UP000240530"/>
    </source>
</evidence>
<dbReference type="AlphaFoldDB" id="A0A2T3KV87"/>
<organism evidence="1 2">
    <name type="scientific">Photobacterium leiognathi subsp. mandapamensis</name>
    <name type="common">Photobacterium mandapamensis</name>
    <dbReference type="NCBI Taxonomy" id="48408"/>
    <lineage>
        <taxon>Bacteria</taxon>
        <taxon>Pseudomonadati</taxon>
        <taxon>Pseudomonadota</taxon>
        <taxon>Gammaproteobacteria</taxon>
        <taxon>Vibrionales</taxon>
        <taxon>Vibrionaceae</taxon>
        <taxon>Photobacterium</taxon>
    </lineage>
</organism>
<reference evidence="1 2" key="1">
    <citation type="submission" date="2018-03" db="EMBL/GenBank/DDBJ databases">
        <title>Whole genome sequencing of Histamine producing bacteria.</title>
        <authorList>
            <person name="Butler K."/>
        </authorList>
    </citation>
    <scope>NUCLEOTIDE SEQUENCE [LARGE SCALE GENOMIC DNA]</scope>
    <source>
        <strain evidence="1 2">Res.4.1</strain>
    </source>
</reference>